<organism evidence="14">
    <name type="scientific">Anopheles sinensis</name>
    <name type="common">Mosquito</name>
    <dbReference type="NCBI Taxonomy" id="74873"/>
    <lineage>
        <taxon>Eukaryota</taxon>
        <taxon>Metazoa</taxon>
        <taxon>Ecdysozoa</taxon>
        <taxon>Arthropoda</taxon>
        <taxon>Hexapoda</taxon>
        <taxon>Insecta</taxon>
        <taxon>Pterygota</taxon>
        <taxon>Neoptera</taxon>
        <taxon>Endopterygota</taxon>
        <taxon>Diptera</taxon>
        <taxon>Nematocera</taxon>
        <taxon>Culicoidea</taxon>
        <taxon>Culicidae</taxon>
        <taxon>Anophelinae</taxon>
        <taxon>Anopheles</taxon>
    </lineage>
</organism>
<feature type="transmembrane region" description="Helical" evidence="13">
    <location>
        <begin position="43"/>
        <end position="61"/>
    </location>
</feature>
<dbReference type="PANTHER" id="PTHR11690:SF288">
    <property type="entry name" value="AMILORIDE-SENSITIVE NA+ CHANNEL-RELATED"/>
    <property type="match status" value="1"/>
</dbReference>
<evidence type="ECO:0000256" key="1">
    <source>
        <dbReference type="ARBA" id="ARBA00004141"/>
    </source>
</evidence>
<proteinExistence type="inferred from homology"/>
<dbReference type="EMBL" id="ATLV01025482">
    <property type="status" value="NOT_ANNOTATED_CDS"/>
    <property type="molecule type" value="Genomic_DNA"/>
</dbReference>
<dbReference type="EMBL" id="KE525389">
    <property type="protein sequence ID" value="KFB52419.1"/>
    <property type="molecule type" value="Genomic_DNA"/>
</dbReference>
<feature type="transmembrane region" description="Helical" evidence="13">
    <location>
        <begin position="487"/>
        <end position="508"/>
    </location>
</feature>
<accession>A0A084WQC5</accession>
<evidence type="ECO:0000256" key="7">
    <source>
        <dbReference type="ARBA" id="ARBA00023053"/>
    </source>
</evidence>
<keyword evidence="9 13" id="KW-0472">Membrane</keyword>
<dbReference type="GO" id="GO:0005886">
    <property type="term" value="C:plasma membrane"/>
    <property type="evidence" value="ECO:0007669"/>
    <property type="project" value="TreeGrafter"/>
</dbReference>
<keyword evidence="4 12" id="KW-0894">Sodium channel</keyword>
<dbReference type="InterPro" id="IPR001873">
    <property type="entry name" value="ENaC"/>
</dbReference>
<evidence type="ECO:0000256" key="8">
    <source>
        <dbReference type="ARBA" id="ARBA00023065"/>
    </source>
</evidence>
<keyword evidence="16" id="KW-1185">Reference proteome</keyword>
<evidence type="ECO:0000256" key="11">
    <source>
        <dbReference type="ARBA" id="ARBA00023303"/>
    </source>
</evidence>
<dbReference type="EnsemblMetazoa" id="ASIC020649-RA">
    <property type="protein sequence ID" value="ASIC020649-PA"/>
    <property type="gene ID" value="ASIC020649"/>
</dbReference>
<evidence type="ECO:0000256" key="6">
    <source>
        <dbReference type="ARBA" id="ARBA00022989"/>
    </source>
</evidence>
<evidence type="ECO:0000256" key="9">
    <source>
        <dbReference type="ARBA" id="ARBA00023136"/>
    </source>
</evidence>
<comment type="similarity">
    <text evidence="2 12">Belongs to the amiloride-sensitive sodium channel (TC 1.A.6) family.</text>
</comment>
<evidence type="ECO:0000256" key="13">
    <source>
        <dbReference type="SAM" id="Phobius"/>
    </source>
</evidence>
<evidence type="ECO:0000256" key="2">
    <source>
        <dbReference type="ARBA" id="ARBA00007193"/>
    </source>
</evidence>
<sequence length="556" mass="64029">MAPEIKEKSKTLKEELISEFCASSSIHGVRYLDSAERTTCERFWWIIVFFLSIAGGGSMIYEAYKKWDQNPIIVTFAEKTTPIWEVQFPAFTICPTTKVSAEKLNFTEEIRLLSNQSGLNSTYNPYIVGQLKAVAQVCPFWEYNPSLTELNGTGENDVVNMLKNLSLARDSVVSHCGYAGYDCKPYMKEIVTESGLCYSFNMLPEDQIFRTDALHRNHAYMEEWITNEETEFEEYHIPLNALGAGKISKLSMFLQTRKSDPDYKCSKHKQGYTITLHESSEYPTEYKRSFYVSFDHKVQIYVKPQIMTTSQSAAGYHWSKRQCFFENERHLQFFKIYNQNNCEIECLANITLTLCGCVLFSMPRTPGTEVCSLEMLGCTNYAVRIMSNTTKLFFNPFFQSDRPNTEEGDFISTCNCIPACSSVQYDVEVTQSPIDWEKAHEDDPHNFSYPDSFNNIFTLYFKDTQFITTQRSELYGIVDFLANCGGFLGLFMGFSILSLLEICYFITIRPFSLRRRSKKESRLADKKEDNNDMKSIKNLQHAVANTVQNNSLDEKK</sequence>
<name>A0A084WQC5_ANOSI</name>
<dbReference type="Gene3D" id="1.10.287.770">
    <property type="entry name" value="YojJ-like"/>
    <property type="match status" value="1"/>
</dbReference>
<keyword evidence="10 12" id="KW-0739">Sodium transport</keyword>
<evidence type="ECO:0000313" key="15">
    <source>
        <dbReference type="EnsemblMetazoa" id="ASIC020649-PA"/>
    </source>
</evidence>
<evidence type="ECO:0000313" key="16">
    <source>
        <dbReference type="Proteomes" id="UP000030765"/>
    </source>
</evidence>
<keyword evidence="11 12" id="KW-0407">Ion channel</keyword>
<gene>
    <name evidence="14" type="ORF">ZHAS_00020649</name>
</gene>
<evidence type="ECO:0000256" key="4">
    <source>
        <dbReference type="ARBA" id="ARBA00022461"/>
    </source>
</evidence>
<evidence type="ECO:0000256" key="10">
    <source>
        <dbReference type="ARBA" id="ARBA00023201"/>
    </source>
</evidence>
<evidence type="ECO:0000256" key="12">
    <source>
        <dbReference type="RuleBase" id="RU000679"/>
    </source>
</evidence>
<keyword evidence="5 12" id="KW-0812">Transmembrane</keyword>
<reference evidence="15" key="2">
    <citation type="submission" date="2020-05" db="UniProtKB">
        <authorList>
            <consortium name="EnsemblMetazoa"/>
        </authorList>
    </citation>
    <scope>IDENTIFICATION</scope>
</reference>
<keyword evidence="6 13" id="KW-1133">Transmembrane helix</keyword>
<evidence type="ECO:0000313" key="14">
    <source>
        <dbReference type="EMBL" id="KFB52419.1"/>
    </source>
</evidence>
<reference evidence="14 16" key="1">
    <citation type="journal article" date="2014" name="BMC Genomics">
        <title>Genome sequence of Anopheles sinensis provides insight into genetics basis of mosquito competence for malaria parasites.</title>
        <authorList>
            <person name="Zhou D."/>
            <person name="Zhang D."/>
            <person name="Ding G."/>
            <person name="Shi L."/>
            <person name="Hou Q."/>
            <person name="Ye Y."/>
            <person name="Xu Y."/>
            <person name="Zhou H."/>
            <person name="Xiong C."/>
            <person name="Li S."/>
            <person name="Yu J."/>
            <person name="Hong S."/>
            <person name="Yu X."/>
            <person name="Zou P."/>
            <person name="Chen C."/>
            <person name="Chang X."/>
            <person name="Wang W."/>
            <person name="Lv Y."/>
            <person name="Sun Y."/>
            <person name="Ma L."/>
            <person name="Shen B."/>
            <person name="Zhu C."/>
        </authorList>
    </citation>
    <scope>NUCLEOTIDE SEQUENCE [LARGE SCALE GENOMIC DNA]</scope>
</reference>
<dbReference type="Pfam" id="PF00858">
    <property type="entry name" value="ASC"/>
    <property type="match status" value="1"/>
</dbReference>
<evidence type="ECO:0000256" key="3">
    <source>
        <dbReference type="ARBA" id="ARBA00022448"/>
    </source>
</evidence>
<dbReference type="Gene3D" id="2.60.470.10">
    <property type="entry name" value="Acid-sensing ion channels like domains"/>
    <property type="match status" value="1"/>
</dbReference>
<dbReference type="VEuPathDB" id="VectorBase:ASIS015200"/>
<dbReference type="PRINTS" id="PR01078">
    <property type="entry name" value="AMINACHANNEL"/>
</dbReference>
<keyword evidence="7" id="KW-0915">Sodium</keyword>
<keyword evidence="8 12" id="KW-0406">Ion transport</keyword>
<dbReference type="PANTHER" id="PTHR11690">
    <property type="entry name" value="AMILORIDE-SENSITIVE SODIUM CHANNEL-RELATED"/>
    <property type="match status" value="1"/>
</dbReference>
<keyword evidence="3 12" id="KW-0813">Transport</keyword>
<dbReference type="Proteomes" id="UP000030765">
    <property type="component" value="Unassembled WGS sequence"/>
</dbReference>
<evidence type="ECO:0000256" key="5">
    <source>
        <dbReference type="ARBA" id="ARBA00022692"/>
    </source>
</evidence>
<dbReference type="OMA" id="CEITHAV"/>
<dbReference type="VEuPathDB" id="VectorBase:ASIC020649"/>
<dbReference type="AlphaFoldDB" id="A0A084WQC5"/>
<dbReference type="STRING" id="74873.A0A084WQC5"/>
<dbReference type="GO" id="GO:0015280">
    <property type="term" value="F:ligand-gated sodium channel activity"/>
    <property type="evidence" value="ECO:0007669"/>
    <property type="project" value="TreeGrafter"/>
</dbReference>
<comment type="subcellular location">
    <subcellularLocation>
        <location evidence="1">Membrane</location>
        <topology evidence="1">Multi-pass membrane protein</topology>
    </subcellularLocation>
</comment>
<dbReference type="OrthoDB" id="6021021at2759"/>
<protein>
    <submittedName>
        <fullName evidence="14">AGAP010967-PA-like protein</fullName>
    </submittedName>
</protein>